<evidence type="ECO:0000313" key="3">
    <source>
        <dbReference type="Proteomes" id="UP001431209"/>
    </source>
</evidence>
<keyword evidence="3" id="KW-1185">Reference proteome</keyword>
<name>A0AAW2YYC2_9EUKA</name>
<dbReference type="InterPro" id="IPR001810">
    <property type="entry name" value="F-box_dom"/>
</dbReference>
<evidence type="ECO:0000259" key="1">
    <source>
        <dbReference type="PROSITE" id="PS50181"/>
    </source>
</evidence>
<evidence type="ECO:0000313" key="2">
    <source>
        <dbReference type="EMBL" id="KAL0481649.1"/>
    </source>
</evidence>
<dbReference type="GO" id="GO:0008168">
    <property type="term" value="F:methyltransferase activity"/>
    <property type="evidence" value="ECO:0007669"/>
    <property type="project" value="UniProtKB-KW"/>
</dbReference>
<protein>
    <submittedName>
        <fullName evidence="2">Set1/Ash2 histone methyltransferase complex subunit</fullName>
    </submittedName>
</protein>
<dbReference type="PROSITE" id="PS50181">
    <property type="entry name" value="FBOX"/>
    <property type="match status" value="1"/>
</dbReference>
<dbReference type="Gene3D" id="1.20.1280.50">
    <property type="match status" value="1"/>
</dbReference>
<dbReference type="SUPFAM" id="SSF81383">
    <property type="entry name" value="F-box domain"/>
    <property type="match status" value="1"/>
</dbReference>
<dbReference type="SUPFAM" id="SSF49899">
    <property type="entry name" value="Concanavalin A-like lectins/glucanases"/>
    <property type="match status" value="1"/>
</dbReference>
<gene>
    <name evidence="2" type="ORF">AKO1_012484</name>
</gene>
<dbReference type="EMBL" id="JAOPGA020000780">
    <property type="protein sequence ID" value="KAL0481649.1"/>
    <property type="molecule type" value="Genomic_DNA"/>
</dbReference>
<dbReference type="GO" id="GO:0032259">
    <property type="term" value="P:methylation"/>
    <property type="evidence" value="ECO:0007669"/>
    <property type="project" value="UniProtKB-KW"/>
</dbReference>
<feature type="domain" description="F-box" evidence="1">
    <location>
        <begin position="6"/>
        <end position="56"/>
    </location>
</feature>
<dbReference type="InterPro" id="IPR043136">
    <property type="entry name" value="B30.2/SPRY_sf"/>
</dbReference>
<dbReference type="AlphaFoldDB" id="A0AAW2YYC2"/>
<dbReference type="InterPro" id="IPR013320">
    <property type="entry name" value="ConA-like_dom_sf"/>
</dbReference>
<keyword evidence="2" id="KW-0808">Transferase</keyword>
<reference evidence="2 3" key="1">
    <citation type="submission" date="2024-03" db="EMBL/GenBank/DDBJ databases">
        <title>The Acrasis kona genome and developmental transcriptomes reveal deep origins of eukaryotic multicellular pathways.</title>
        <authorList>
            <person name="Sheikh S."/>
            <person name="Fu C.-J."/>
            <person name="Brown M.W."/>
            <person name="Baldauf S.L."/>
        </authorList>
    </citation>
    <scope>NUCLEOTIDE SEQUENCE [LARGE SCALE GENOMIC DNA]</scope>
    <source>
        <strain evidence="2 3">ATCC MYA-3509</strain>
    </source>
</reference>
<dbReference type="InterPro" id="IPR036047">
    <property type="entry name" value="F-box-like_dom_sf"/>
</dbReference>
<keyword evidence="2" id="KW-0489">Methyltransferase</keyword>
<dbReference type="Proteomes" id="UP001431209">
    <property type="component" value="Unassembled WGS sequence"/>
</dbReference>
<dbReference type="Gene3D" id="2.60.120.920">
    <property type="match status" value="1"/>
</dbReference>
<sequence>MTERPLAPIINLPPDVLSHLALFLPVRDLLMFCLSCRSLSTILSDNKPNEWMWKQRCYDIYREIYYNNREFYENASITAKESKSEGEDSVVVDHVQEELESFANIKPSKGVKTWKEELKHLSTYIWDSSQLVDRSRLTFSNHNRTARNNSFEHKNWWETIRATKKLTPGKVYHWEIVIDEFTPVKENLWWMLMGVESSAFRWQEQDHWVDVISYDKHRGACMICGVGHKRYRGSHAPFIEFVKERPLSSPFMNMVEASLNKIFKLNDSLSDISRDSALACTERFKTGDVIGFKFDMTNSSVSNDIILEHLWTSSGRDAENYYRTIKRQQRTHCGASLEIYKNGKSMGVAFHGISGQLFYPTVSIVHQQSMEIRYWSGPSSV</sequence>
<accession>A0AAW2YYC2</accession>
<proteinExistence type="predicted"/>
<organism evidence="2 3">
    <name type="scientific">Acrasis kona</name>
    <dbReference type="NCBI Taxonomy" id="1008807"/>
    <lineage>
        <taxon>Eukaryota</taxon>
        <taxon>Discoba</taxon>
        <taxon>Heterolobosea</taxon>
        <taxon>Tetramitia</taxon>
        <taxon>Eutetramitia</taxon>
        <taxon>Acrasidae</taxon>
        <taxon>Acrasis</taxon>
    </lineage>
</organism>
<dbReference type="Pfam" id="PF00646">
    <property type="entry name" value="F-box"/>
    <property type="match status" value="1"/>
</dbReference>
<comment type="caution">
    <text evidence="2">The sequence shown here is derived from an EMBL/GenBank/DDBJ whole genome shotgun (WGS) entry which is preliminary data.</text>
</comment>